<evidence type="ECO:0000313" key="2">
    <source>
        <dbReference type="EMBL" id="RUO95303.1"/>
    </source>
</evidence>
<protein>
    <submittedName>
        <fullName evidence="2">Uncharacterized protein</fullName>
    </submittedName>
</protein>
<gene>
    <name evidence="2" type="ORF">BC936DRAFT_144565</name>
</gene>
<dbReference type="OrthoDB" id="2421980at2759"/>
<evidence type="ECO:0000256" key="1">
    <source>
        <dbReference type="SAM" id="MobiDB-lite"/>
    </source>
</evidence>
<dbReference type="EMBL" id="RBNI01033499">
    <property type="protein sequence ID" value="RUO95303.1"/>
    <property type="molecule type" value="Genomic_DNA"/>
</dbReference>
<feature type="region of interest" description="Disordered" evidence="1">
    <location>
        <begin position="1"/>
        <end position="29"/>
    </location>
</feature>
<comment type="caution">
    <text evidence="2">The sequence shown here is derived from an EMBL/GenBank/DDBJ whole genome shotgun (WGS) entry which is preliminary data.</text>
</comment>
<feature type="non-terminal residue" evidence="2">
    <location>
        <position position="206"/>
    </location>
</feature>
<accession>A0A432ZYA7</accession>
<sequence length="206" mass="23480">LADSEDDSASDSLDVDKDSEVENKDNLGPKATAQHIKSYQINLRSMLADYCKKKTTSSYNPARSFILDLSPSSKIRSEFPRGKWNELVASKCITQCIYHHEIESIIAHLFGGASEKRPFRNLSEARSKWYTLRDLPSPEYTMSSHMQRTTGERFVVGLSGRLDSYAFESSRNPLQKNCQEREWFGDYVVPLFQGALKLDGNCRVPW</sequence>
<reference evidence="2 3" key="1">
    <citation type="journal article" date="2018" name="New Phytol.">
        <title>Phylogenomics of Endogonaceae and evolution of mycorrhizas within Mucoromycota.</title>
        <authorList>
            <person name="Chang Y."/>
            <person name="Desiro A."/>
            <person name="Na H."/>
            <person name="Sandor L."/>
            <person name="Lipzen A."/>
            <person name="Clum A."/>
            <person name="Barry K."/>
            <person name="Grigoriev I.V."/>
            <person name="Martin F.M."/>
            <person name="Stajich J.E."/>
            <person name="Smith M.E."/>
            <person name="Bonito G."/>
            <person name="Spatafora J.W."/>
        </authorList>
    </citation>
    <scope>NUCLEOTIDE SEQUENCE [LARGE SCALE GENOMIC DNA]</scope>
    <source>
        <strain evidence="2 3">GMNB39</strain>
    </source>
</reference>
<evidence type="ECO:0000313" key="3">
    <source>
        <dbReference type="Proteomes" id="UP000268093"/>
    </source>
</evidence>
<keyword evidence="3" id="KW-1185">Reference proteome</keyword>
<organism evidence="2 3">
    <name type="scientific">Jimgerdemannia flammicorona</name>
    <dbReference type="NCBI Taxonomy" id="994334"/>
    <lineage>
        <taxon>Eukaryota</taxon>
        <taxon>Fungi</taxon>
        <taxon>Fungi incertae sedis</taxon>
        <taxon>Mucoromycota</taxon>
        <taxon>Mucoromycotina</taxon>
        <taxon>Endogonomycetes</taxon>
        <taxon>Endogonales</taxon>
        <taxon>Endogonaceae</taxon>
        <taxon>Jimgerdemannia</taxon>
    </lineage>
</organism>
<feature type="compositionally biased region" description="Basic and acidic residues" evidence="1">
    <location>
        <begin position="14"/>
        <end position="27"/>
    </location>
</feature>
<dbReference type="AlphaFoldDB" id="A0A432ZYA7"/>
<name>A0A432ZYA7_9FUNG</name>
<dbReference type="Proteomes" id="UP000268093">
    <property type="component" value="Unassembled WGS sequence"/>
</dbReference>
<proteinExistence type="predicted"/>
<feature type="non-terminal residue" evidence="2">
    <location>
        <position position="1"/>
    </location>
</feature>